<dbReference type="RefSeq" id="WP_013759044.1">
    <property type="nucleotide sequence ID" value="NC_015500.1"/>
</dbReference>
<dbReference type="GO" id="GO:0055085">
    <property type="term" value="P:transmembrane transport"/>
    <property type="evidence" value="ECO:0007669"/>
    <property type="project" value="InterPro"/>
</dbReference>
<dbReference type="PANTHER" id="PTHR43005">
    <property type="entry name" value="BLR7065 PROTEIN"/>
    <property type="match status" value="1"/>
</dbReference>
<dbReference type="AlphaFoldDB" id="F4LJ95"/>
<dbReference type="eggNOG" id="COG1175">
    <property type="taxonomic scope" value="Bacteria"/>
</dbReference>
<gene>
    <name evidence="9" type="ordered locus">Trebr_1921</name>
</gene>
<proteinExistence type="inferred from homology"/>
<reference evidence="10" key="1">
    <citation type="submission" date="2011-04" db="EMBL/GenBank/DDBJ databases">
        <title>The complete genome of Treponema brennaborense DSM 12168.</title>
        <authorList>
            <person name="Lucas S."/>
            <person name="Han J."/>
            <person name="Lapidus A."/>
            <person name="Bruce D."/>
            <person name="Goodwin L."/>
            <person name="Pitluck S."/>
            <person name="Peters L."/>
            <person name="Kyrpides N."/>
            <person name="Mavromatis K."/>
            <person name="Ivanova N."/>
            <person name="Mikhailova N."/>
            <person name="Pagani I."/>
            <person name="Teshima H."/>
            <person name="Detter J.C."/>
            <person name="Tapia R."/>
            <person name="Han C."/>
            <person name="Land M."/>
            <person name="Hauser L."/>
            <person name="Markowitz V."/>
            <person name="Cheng J.-F."/>
            <person name="Hugenholtz P."/>
            <person name="Woyke T."/>
            <person name="Wu D."/>
            <person name="Gronow S."/>
            <person name="Wellnitz S."/>
            <person name="Brambilla E."/>
            <person name="Klenk H.-P."/>
            <person name="Eisen J.A."/>
        </authorList>
    </citation>
    <scope>NUCLEOTIDE SEQUENCE [LARGE SCALE GENOMIC DNA]</scope>
    <source>
        <strain evidence="10">DSM 12168 / CIP 105900 / DD5/3</strain>
    </source>
</reference>
<evidence type="ECO:0000256" key="3">
    <source>
        <dbReference type="ARBA" id="ARBA00022475"/>
    </source>
</evidence>
<dbReference type="Proteomes" id="UP000006546">
    <property type="component" value="Chromosome"/>
</dbReference>
<feature type="transmembrane region" description="Helical" evidence="7">
    <location>
        <begin position="112"/>
        <end position="131"/>
    </location>
</feature>
<keyword evidence="5 7" id="KW-1133">Transmembrane helix</keyword>
<dbReference type="OrthoDB" id="145927at2"/>
<keyword evidence="2 7" id="KW-0813">Transport</keyword>
<dbReference type="GO" id="GO:0005886">
    <property type="term" value="C:plasma membrane"/>
    <property type="evidence" value="ECO:0007669"/>
    <property type="project" value="UniProtKB-SubCell"/>
</dbReference>
<dbReference type="CDD" id="cd06261">
    <property type="entry name" value="TM_PBP2"/>
    <property type="match status" value="1"/>
</dbReference>
<comment type="similarity">
    <text evidence="7">Belongs to the binding-protein-dependent transport system permease family.</text>
</comment>
<evidence type="ECO:0000256" key="6">
    <source>
        <dbReference type="ARBA" id="ARBA00023136"/>
    </source>
</evidence>
<evidence type="ECO:0000259" key="8">
    <source>
        <dbReference type="PROSITE" id="PS50928"/>
    </source>
</evidence>
<dbReference type="KEGG" id="tbe:Trebr_1921"/>
<evidence type="ECO:0000313" key="9">
    <source>
        <dbReference type="EMBL" id="AEE17340.1"/>
    </source>
</evidence>
<evidence type="ECO:0000256" key="1">
    <source>
        <dbReference type="ARBA" id="ARBA00004651"/>
    </source>
</evidence>
<evidence type="ECO:0000256" key="7">
    <source>
        <dbReference type="RuleBase" id="RU363032"/>
    </source>
</evidence>
<dbReference type="Gene3D" id="1.10.3720.10">
    <property type="entry name" value="MetI-like"/>
    <property type="match status" value="1"/>
</dbReference>
<organism evidence="9 10">
    <name type="scientific">Treponema brennaborense (strain DSM 12168 / CIP 105900 / DD5/3)</name>
    <dbReference type="NCBI Taxonomy" id="906968"/>
    <lineage>
        <taxon>Bacteria</taxon>
        <taxon>Pseudomonadati</taxon>
        <taxon>Spirochaetota</taxon>
        <taxon>Spirochaetia</taxon>
        <taxon>Spirochaetales</taxon>
        <taxon>Treponemataceae</taxon>
        <taxon>Treponema</taxon>
    </lineage>
</organism>
<evidence type="ECO:0000256" key="5">
    <source>
        <dbReference type="ARBA" id="ARBA00022989"/>
    </source>
</evidence>
<keyword evidence="3" id="KW-1003">Cell membrane</keyword>
<evidence type="ECO:0000256" key="2">
    <source>
        <dbReference type="ARBA" id="ARBA00022448"/>
    </source>
</evidence>
<feature type="domain" description="ABC transmembrane type-1" evidence="8">
    <location>
        <begin position="73"/>
        <end position="283"/>
    </location>
</feature>
<feature type="transmembrane region" description="Helical" evidence="7">
    <location>
        <begin position="262"/>
        <end position="282"/>
    </location>
</feature>
<dbReference type="SUPFAM" id="SSF161098">
    <property type="entry name" value="MetI-like"/>
    <property type="match status" value="1"/>
</dbReference>
<comment type="subcellular location">
    <subcellularLocation>
        <location evidence="1 7">Cell membrane</location>
        <topology evidence="1 7">Multi-pass membrane protein</topology>
    </subcellularLocation>
</comment>
<feature type="transmembrane region" description="Helical" evidence="7">
    <location>
        <begin position="78"/>
        <end position="100"/>
    </location>
</feature>
<dbReference type="InterPro" id="IPR000515">
    <property type="entry name" value="MetI-like"/>
</dbReference>
<dbReference type="EMBL" id="CP002696">
    <property type="protein sequence ID" value="AEE17340.1"/>
    <property type="molecule type" value="Genomic_DNA"/>
</dbReference>
<evidence type="ECO:0000256" key="4">
    <source>
        <dbReference type="ARBA" id="ARBA00022692"/>
    </source>
</evidence>
<dbReference type="STRING" id="906968.Trebr_1921"/>
<dbReference type="PANTHER" id="PTHR43005:SF2">
    <property type="entry name" value="INTEGRAL MEMBRANE SUGAR TRANSPORT PROTEIN"/>
    <property type="match status" value="1"/>
</dbReference>
<sequence>MKRFSDLTYKKQQKTVAFLFLLVPVALIVVFGYLPFLSMIEYSFLRWDGMGEKKYIGLQNYIDALTRPENYRVFKVSLYYLAASIVQIAAALFFATVLSFECKGKSFFKGIFFFPNLINGVAIGLIFLYFYRDTGTLNTLLRFLGFKGDTLWLSDPKLVNWSVAFTSVWRYMGYNMIMFLGAIQSIPTEIYEAAELDGANWWDVFRHIILKTIIPIVKLMVILSITGSLSAFETPYIMTGGGNGSETFVIRTVDTAFKYSKIGLASAMAMILTGIVLVVTAIQEKFFKLED</sequence>
<keyword evidence="6 7" id="KW-0472">Membrane</keyword>
<keyword evidence="4 7" id="KW-0812">Transmembrane</keyword>
<dbReference type="InterPro" id="IPR035906">
    <property type="entry name" value="MetI-like_sf"/>
</dbReference>
<evidence type="ECO:0000313" key="10">
    <source>
        <dbReference type="Proteomes" id="UP000006546"/>
    </source>
</evidence>
<dbReference type="PROSITE" id="PS50928">
    <property type="entry name" value="ABC_TM1"/>
    <property type="match status" value="1"/>
</dbReference>
<feature type="transmembrane region" description="Helical" evidence="7">
    <location>
        <begin position="16"/>
        <end position="36"/>
    </location>
</feature>
<dbReference type="Pfam" id="PF00528">
    <property type="entry name" value="BPD_transp_1"/>
    <property type="match status" value="1"/>
</dbReference>
<protein>
    <submittedName>
        <fullName evidence="9">ABC-type transporter, integral membrane subunit</fullName>
    </submittedName>
</protein>
<dbReference type="HOGENOM" id="CLU_016047_0_0_12"/>
<name>F4LJ95_TREBD</name>
<keyword evidence="10" id="KW-1185">Reference proteome</keyword>
<accession>F4LJ95</accession>